<keyword evidence="2" id="KW-1185">Reference proteome</keyword>
<accession>A0ACC6PB63</accession>
<gene>
    <name evidence="1" type="ORF">WKI47_09790</name>
</gene>
<proteinExistence type="predicted"/>
<protein>
    <submittedName>
        <fullName evidence="1">ComEC/Rec2 family competence protein</fullName>
    </submittedName>
</protein>
<comment type="caution">
    <text evidence="1">The sequence shown here is derived from an EMBL/GenBank/DDBJ whole genome shotgun (WGS) entry which is preliminary data.</text>
</comment>
<evidence type="ECO:0000313" key="2">
    <source>
        <dbReference type="Proteomes" id="UP001380953"/>
    </source>
</evidence>
<dbReference type="Proteomes" id="UP001380953">
    <property type="component" value="Unassembled WGS sequence"/>
</dbReference>
<name>A0ACC6PB63_9BACL</name>
<dbReference type="EMBL" id="JBBKAR010000033">
    <property type="protein sequence ID" value="MEJ8304183.1"/>
    <property type="molecule type" value="Genomic_DNA"/>
</dbReference>
<reference evidence="1" key="1">
    <citation type="submission" date="2024-03" db="EMBL/GenBank/DDBJ databases">
        <title>Whole genome sequecning of epiphytes from Marcgravia umbellata leaves.</title>
        <authorList>
            <person name="Kumar G."/>
            <person name="Savka M.A."/>
        </authorList>
    </citation>
    <scope>NUCLEOTIDE SEQUENCE</scope>
    <source>
        <strain evidence="1">RIT_BL5</strain>
    </source>
</reference>
<evidence type="ECO:0000313" key="1">
    <source>
        <dbReference type="EMBL" id="MEJ8304183.1"/>
    </source>
</evidence>
<organism evidence="1 2">
    <name type="scientific">Saccharibacillus sacchari</name>
    <dbReference type="NCBI Taxonomy" id="456493"/>
    <lineage>
        <taxon>Bacteria</taxon>
        <taxon>Bacillati</taxon>
        <taxon>Bacillota</taxon>
        <taxon>Bacilli</taxon>
        <taxon>Bacillales</taxon>
        <taxon>Paenibacillaceae</taxon>
        <taxon>Saccharibacillus</taxon>
    </lineage>
</organism>
<sequence length="901" mass="97692">MKRRPLVGFTVCWLAGAIVAHLYDGAQMAMVLGGLTLLLVAVAILGRLPSNLLLLFGLALCLAASYGTFRDARNFSVLPEVLGTAIEGGYAGVQLAGTMAGPVKVDGDLAMFEMNVEQVQQGSEITVDPGAEKKEDASATAAFASLPRTEKVVVRIKLAAEEEQKLAASWGRGDRFEITADLETPSEARNFGAFDYRSYLREKRIHWVARAAGASSVNLTAPSESGVRLLRRNDDLRARLANKLEQLYPGIGAGYMQGLLLGLQDGLDPETYTNFARLGMTHVLAISGMHVGLYVGAVLLILRRSGVTKETSLWVALCFVPPYVLLTGSSPSAVRAGIMSMIGLYAARRGWLKDGLHILCLAAVGMLWWDPYYLTSISFQLSFAVTAGIILLTRPMQQILSFLPKAVAGGAAISLVADLVSFPLSIYYFNQYSLLGLAANLILVPLISLVSIPLGTVSLILGTFWMQGAEWAAYPVRLLNALVFWCAEGGGAARWSRTLWATPSPIWIALYLAALFGGIFWLASYLKGRSLSKQAEGTPDTESSLMVPGYSTISRIDSDTQPLGTEMLAPSIRYGGMPYTRQHRMRPWLILISIGMLSGLLVAAYHPISAPTGLVQMLDVGQGDAILITTPSGKILLVDGGGTITFERPGEEWRRRLDPYEVGRDVVVPLLKKRGVHRLDAVILTHGDRDHYGGLLAVADEIPVEQFIMNGTRSGTEDLDELLSAVMKSGADIYAPQDGDVWKPDAKTTLEFLNPSGVFAGNLPELEDQNEYSVAFRLMMNGHSFLFTGDLGASAEREILKRLDERGDSGAVEVLKVGHHGSKHSSTEEWIQRWSPQLSIISVGATNTYGHPNEDIVGRLQEAGSVVHRTDLDGEIQIEVPLQKPIRVRTRLGASIADLTD</sequence>